<evidence type="ECO:0000256" key="8">
    <source>
        <dbReference type="SAM" id="Phobius"/>
    </source>
</evidence>
<dbReference type="EMBL" id="MNYI01000155">
    <property type="protein sequence ID" value="OIP39255.1"/>
    <property type="molecule type" value="Genomic_DNA"/>
</dbReference>
<feature type="transmembrane region" description="Helical" evidence="8">
    <location>
        <begin position="145"/>
        <end position="160"/>
    </location>
</feature>
<dbReference type="GO" id="GO:0009103">
    <property type="term" value="P:lipopolysaccharide biosynthetic process"/>
    <property type="evidence" value="ECO:0007669"/>
    <property type="project" value="UniProtKB-ARBA"/>
</dbReference>
<keyword evidence="4" id="KW-0808">Transferase</keyword>
<keyword evidence="7 8" id="KW-0472">Membrane</keyword>
<keyword evidence="2" id="KW-1003">Cell membrane</keyword>
<feature type="transmembrane region" description="Helical" evidence="8">
    <location>
        <begin position="310"/>
        <end position="333"/>
    </location>
</feature>
<dbReference type="InterPro" id="IPR050297">
    <property type="entry name" value="LipidA_mod_glycosyltrf_83"/>
</dbReference>
<feature type="transmembrane region" description="Helical" evidence="8">
    <location>
        <begin position="89"/>
        <end position="109"/>
    </location>
</feature>
<keyword evidence="3" id="KW-0328">Glycosyltransferase</keyword>
<dbReference type="GO" id="GO:0016763">
    <property type="term" value="F:pentosyltransferase activity"/>
    <property type="evidence" value="ECO:0007669"/>
    <property type="project" value="TreeGrafter"/>
</dbReference>
<dbReference type="AlphaFoldDB" id="A0A1J5E5M7"/>
<keyword evidence="6 8" id="KW-1133">Transmembrane helix</keyword>
<reference evidence="9 10" key="1">
    <citation type="journal article" date="2016" name="Environ. Microbiol.">
        <title>Genomic resolution of a cold subsurface aquifer community provides metabolic insights for novel microbes adapted to high CO concentrations.</title>
        <authorList>
            <person name="Probst A.J."/>
            <person name="Castelle C.J."/>
            <person name="Singh A."/>
            <person name="Brown C.T."/>
            <person name="Anantharaman K."/>
            <person name="Sharon I."/>
            <person name="Hug L.A."/>
            <person name="Burstein D."/>
            <person name="Emerson J.B."/>
            <person name="Thomas B.C."/>
            <person name="Banfield J.F."/>
        </authorList>
    </citation>
    <scope>NUCLEOTIDE SEQUENCE [LARGE SCALE GENOMIC DNA]</scope>
    <source>
        <strain evidence="9">CG2_30_40_21</strain>
    </source>
</reference>
<gene>
    <name evidence="9" type="ORF">AUJ95_05760</name>
</gene>
<feature type="transmembrane region" description="Helical" evidence="8">
    <location>
        <begin position="121"/>
        <end position="139"/>
    </location>
</feature>
<evidence type="ECO:0000313" key="10">
    <source>
        <dbReference type="Proteomes" id="UP000183085"/>
    </source>
</evidence>
<dbReference type="Proteomes" id="UP000183085">
    <property type="component" value="Unassembled WGS sequence"/>
</dbReference>
<evidence type="ECO:0000256" key="6">
    <source>
        <dbReference type="ARBA" id="ARBA00022989"/>
    </source>
</evidence>
<evidence type="ECO:0000256" key="2">
    <source>
        <dbReference type="ARBA" id="ARBA00022475"/>
    </source>
</evidence>
<accession>A0A1J5E5M7</accession>
<dbReference type="STRING" id="1817895.AUJ95_05760"/>
<dbReference type="PANTHER" id="PTHR33908:SF11">
    <property type="entry name" value="MEMBRANE PROTEIN"/>
    <property type="match status" value="1"/>
</dbReference>
<evidence type="ECO:0000256" key="7">
    <source>
        <dbReference type="ARBA" id="ARBA00023136"/>
    </source>
</evidence>
<keyword evidence="5 8" id="KW-0812">Transmembrane</keyword>
<comment type="caution">
    <text evidence="9">The sequence shown here is derived from an EMBL/GenBank/DDBJ whole genome shotgun (WGS) entry which is preliminary data.</text>
</comment>
<evidence type="ECO:0000256" key="1">
    <source>
        <dbReference type="ARBA" id="ARBA00004651"/>
    </source>
</evidence>
<evidence type="ECO:0000256" key="4">
    <source>
        <dbReference type="ARBA" id="ARBA00022679"/>
    </source>
</evidence>
<proteinExistence type="predicted"/>
<feature type="transmembrane region" description="Helical" evidence="8">
    <location>
        <begin position="204"/>
        <end position="223"/>
    </location>
</feature>
<feature type="transmembrane region" description="Helical" evidence="8">
    <location>
        <begin position="345"/>
        <end position="364"/>
    </location>
</feature>
<feature type="transmembrane region" description="Helical" evidence="8">
    <location>
        <begin position="376"/>
        <end position="397"/>
    </location>
</feature>
<name>A0A1J5E5M7_9BACT</name>
<evidence type="ECO:0000256" key="5">
    <source>
        <dbReference type="ARBA" id="ARBA00022692"/>
    </source>
</evidence>
<evidence type="ECO:0000256" key="3">
    <source>
        <dbReference type="ARBA" id="ARBA00022676"/>
    </source>
</evidence>
<evidence type="ECO:0000313" key="9">
    <source>
        <dbReference type="EMBL" id="OIP39255.1"/>
    </source>
</evidence>
<organism evidence="9 10">
    <name type="scientific">Candidatus Desantisbacteria bacterium CG2_30_40_21</name>
    <dbReference type="NCBI Taxonomy" id="1817895"/>
    <lineage>
        <taxon>Bacteria</taxon>
        <taxon>Candidatus Desantisiibacteriota</taxon>
    </lineage>
</organism>
<protein>
    <submittedName>
        <fullName evidence="9">Uncharacterized protein</fullName>
    </submittedName>
</protein>
<comment type="subcellular location">
    <subcellularLocation>
        <location evidence="1">Cell membrane</location>
        <topology evidence="1">Multi-pass membrane protein</topology>
    </subcellularLocation>
</comment>
<feature type="transmembrane region" description="Helical" evidence="8">
    <location>
        <begin position="284"/>
        <end position="303"/>
    </location>
</feature>
<sequence>MRKRYIILFSTIAILLGGIFLMSMLFYTDGHLAPPLDDTFIFFQYAKQICHGVPFQYNTGDSPTTGATSLLYPFILAIGFLLGIGKTGILAYSLGLGLICLIVSSLLIFNIGRRLFDETTGLILGLLFLFNGQILWSFFCGMETGFFMCMILAVLYAFLLESEKKKYVWTIVFASIMALTRPEGLILSGVLFGFIFFLRNERNYYFLIPVGFGMIFVIMNYAFTGSLTFNTMIAKSPLSRPNSNLFDIAATAGKYYFYIMKDIFSGFAGKYSPAMYANEDQEAVYFAPFFLFFGLLGVLSIVTKEIKEKILGVGALTLCLMMIGIFSLCVSLPVKWHWHRYLIPFYPLFLIFVVAGLLLFVKLICQGNTLIKPAFISLASFFLLFGILNTAYFSVAYGKNCKDIYNQQMILGMWIEKNIPKDAVVAVNDLGAVKYLGDRYIIDLLGLGTNKVGWSWANGAGSIFEFLEALDPKKYPDYFIIYPSWFSFDKIGMLKEEIKQFKLIDSTIAGSSSPMTVYKVDWSLAHSGDTVRTVNEKLEGYRLVDFVDVGDIENEKAHHYKFWETQPGMFYGLLYQDEACMYSYLNNSSVVVIDAGRQITGGESMVVNTIPGKGLKIVKRTSTYTPIEVWVNEEFIGVWTHENADSAWTEAVYEVPGQNITSKQTRIRLPLHRELKHYYVCFSAYYWFYQKA</sequence>
<feature type="transmembrane region" description="Helical" evidence="8">
    <location>
        <begin position="167"/>
        <end position="198"/>
    </location>
</feature>
<feature type="transmembrane region" description="Helical" evidence="8">
    <location>
        <begin position="7"/>
        <end position="27"/>
    </location>
</feature>
<dbReference type="PANTHER" id="PTHR33908">
    <property type="entry name" value="MANNOSYLTRANSFERASE YKCB-RELATED"/>
    <property type="match status" value="1"/>
</dbReference>
<dbReference type="GO" id="GO:0005886">
    <property type="term" value="C:plasma membrane"/>
    <property type="evidence" value="ECO:0007669"/>
    <property type="project" value="UniProtKB-SubCell"/>
</dbReference>